<accession>A0A1G1ZHZ0</accession>
<dbReference type="AlphaFoldDB" id="A0A1G1ZHZ0"/>
<protein>
    <recommendedName>
        <fullName evidence="3">Capsule polysaccharide biosynthesis protein</fullName>
    </recommendedName>
</protein>
<dbReference type="Pfam" id="PF05159">
    <property type="entry name" value="Capsule_synth"/>
    <property type="match status" value="1"/>
</dbReference>
<evidence type="ECO:0008006" key="3">
    <source>
        <dbReference type="Google" id="ProtNLM"/>
    </source>
</evidence>
<evidence type="ECO:0000313" key="2">
    <source>
        <dbReference type="Proteomes" id="UP000177960"/>
    </source>
</evidence>
<dbReference type="STRING" id="1798404.A3B92_01825"/>
<dbReference type="GO" id="GO:0015774">
    <property type="term" value="P:polysaccharide transport"/>
    <property type="evidence" value="ECO:0007669"/>
    <property type="project" value="InterPro"/>
</dbReference>
<dbReference type="EMBL" id="MHJG01000021">
    <property type="protein sequence ID" value="OGY63570.1"/>
    <property type="molecule type" value="Genomic_DNA"/>
</dbReference>
<dbReference type="Proteomes" id="UP000177960">
    <property type="component" value="Unassembled WGS sequence"/>
</dbReference>
<comment type="caution">
    <text evidence="1">The sequence shown here is derived from an EMBL/GenBank/DDBJ whole genome shotgun (WGS) entry which is preliminary data.</text>
</comment>
<dbReference type="GO" id="GO:0000271">
    <property type="term" value="P:polysaccharide biosynthetic process"/>
    <property type="evidence" value="ECO:0007669"/>
    <property type="project" value="InterPro"/>
</dbReference>
<organism evidence="1 2">
    <name type="scientific">Candidatus Harrisonbacteria bacterium RIFCSPHIGHO2_02_FULL_42_16</name>
    <dbReference type="NCBI Taxonomy" id="1798404"/>
    <lineage>
        <taxon>Bacteria</taxon>
        <taxon>Candidatus Harrisoniibacteriota</taxon>
    </lineage>
</organism>
<reference evidence="1 2" key="1">
    <citation type="journal article" date="2016" name="Nat. Commun.">
        <title>Thousands of microbial genomes shed light on interconnected biogeochemical processes in an aquifer system.</title>
        <authorList>
            <person name="Anantharaman K."/>
            <person name="Brown C.T."/>
            <person name="Hug L.A."/>
            <person name="Sharon I."/>
            <person name="Castelle C.J."/>
            <person name="Probst A.J."/>
            <person name="Thomas B.C."/>
            <person name="Singh A."/>
            <person name="Wilkins M.J."/>
            <person name="Karaoz U."/>
            <person name="Brodie E.L."/>
            <person name="Williams K.H."/>
            <person name="Hubbard S.S."/>
            <person name="Banfield J.F."/>
        </authorList>
    </citation>
    <scope>NUCLEOTIDE SEQUENCE [LARGE SCALE GENOMIC DNA]</scope>
</reference>
<proteinExistence type="predicted"/>
<dbReference type="InterPro" id="IPR007833">
    <property type="entry name" value="Capsule_polysaccharide_synth"/>
</dbReference>
<gene>
    <name evidence="1" type="ORF">A3B92_01825</name>
</gene>
<sequence length="484" mass="56050">MRLIFLGWSGKDLGMLEVPEKLKEQGHEIVYWTGLSSELEVVRPKFPNTIFQSHLDASFAIPPKELADNDFLPPGQDLLNKLSETESLVLTMMNKRFEHLSVSERKNFYYHLIQYWNGVLEKFQPDALVFPVDPHTVYDFVAYGLAKLAGIKTINFMLTRISDRILLMSDFKTGNPDLRRAMENNQKKNFSITDLSKDLQDYYNNQIKHKTKLFLADIKYQKKQYTFLNVFKIKLLAFLGMIRRRTWLRDISAFFKNRIGDTPQKEYSRHQIDPDWSKKYIYVALNYQPEATSSPLGGIFVDQLLMLEVLAASLPNDWHLYVKEHPLQWQIRGHSYSHYRYPGYYTEISKLKNTYLVPLSANTYDLIDNAQAVACVNGTAGWEAILRSKPSLVFGYSWYRNCPGVFEIDGAASCKKAMEKIKSGILKNSHQDIINYLAAFEKVSIRAYTDEYLREAVKISISESVQNYVEAISAVLWAQSNRKE</sequence>
<name>A0A1G1ZHZ0_9BACT</name>
<evidence type="ECO:0000313" key="1">
    <source>
        <dbReference type="EMBL" id="OGY63570.1"/>
    </source>
</evidence>